<evidence type="ECO:0000256" key="7">
    <source>
        <dbReference type="ARBA" id="ARBA00022840"/>
    </source>
</evidence>
<evidence type="ECO:0000313" key="14">
    <source>
        <dbReference type="EMBL" id="QJT10445.1"/>
    </source>
</evidence>
<dbReference type="InterPro" id="IPR003594">
    <property type="entry name" value="HATPase_dom"/>
</dbReference>
<keyword evidence="5" id="KW-0547">Nucleotide-binding</keyword>
<dbReference type="PANTHER" id="PTHR45339:SF1">
    <property type="entry name" value="HYBRID SIGNAL TRANSDUCTION HISTIDINE KINASE J"/>
    <property type="match status" value="1"/>
</dbReference>
<dbReference type="PRINTS" id="PR00344">
    <property type="entry name" value="BCTRLSENSOR"/>
</dbReference>
<dbReference type="CDD" id="cd17534">
    <property type="entry name" value="REC_DC-like"/>
    <property type="match status" value="1"/>
</dbReference>
<dbReference type="Gene3D" id="3.30.565.10">
    <property type="entry name" value="Histidine kinase-like ATPase, C-terminal domain"/>
    <property type="match status" value="1"/>
</dbReference>
<name>A0A6P1ZCD9_9BACT</name>
<dbReference type="AlphaFoldDB" id="A0A6P1ZCD9"/>
<dbReference type="InterPro" id="IPR001789">
    <property type="entry name" value="Sig_transdc_resp-reg_receiver"/>
</dbReference>
<keyword evidence="4" id="KW-0808">Transferase</keyword>
<dbReference type="FunFam" id="1.10.287.130:FF:000002">
    <property type="entry name" value="Two-component osmosensing histidine kinase"/>
    <property type="match status" value="1"/>
</dbReference>
<dbReference type="InterPro" id="IPR005467">
    <property type="entry name" value="His_kinase_dom"/>
</dbReference>
<evidence type="ECO:0000259" key="13">
    <source>
        <dbReference type="PROSITE" id="PS50110"/>
    </source>
</evidence>
<gene>
    <name evidence="15" type="ORF">DQK91_20235</name>
    <name evidence="14" type="ORF">E8L03_16575</name>
</gene>
<evidence type="ECO:0000256" key="5">
    <source>
        <dbReference type="ARBA" id="ARBA00022741"/>
    </source>
</evidence>
<dbReference type="CDD" id="cd16922">
    <property type="entry name" value="HATPase_EvgS-ArcB-TorS-like"/>
    <property type="match status" value="1"/>
</dbReference>
<feature type="domain" description="Histidine kinase" evidence="12">
    <location>
        <begin position="155"/>
        <end position="383"/>
    </location>
</feature>
<keyword evidence="6 15" id="KW-0418">Kinase</keyword>
<dbReference type="SMART" id="SM00448">
    <property type="entry name" value="REC"/>
    <property type="match status" value="2"/>
</dbReference>
<dbReference type="EMBL" id="CP039543">
    <property type="protein sequence ID" value="QJT10445.1"/>
    <property type="molecule type" value="Genomic_DNA"/>
</dbReference>
<dbReference type="Proteomes" id="UP000503251">
    <property type="component" value="Chromosome"/>
</dbReference>
<feature type="domain" description="Response regulatory" evidence="13">
    <location>
        <begin position="406"/>
        <end position="525"/>
    </location>
</feature>
<dbReference type="EMBL" id="QMIF01000020">
    <property type="protein sequence ID" value="TVM30690.1"/>
    <property type="molecule type" value="Genomic_DNA"/>
</dbReference>
<dbReference type="InterPro" id="IPR036890">
    <property type="entry name" value="HATPase_C_sf"/>
</dbReference>
<dbReference type="GO" id="GO:0000155">
    <property type="term" value="F:phosphorelay sensor kinase activity"/>
    <property type="evidence" value="ECO:0007669"/>
    <property type="project" value="InterPro"/>
</dbReference>
<dbReference type="PROSITE" id="PS50110">
    <property type="entry name" value="RESPONSE_REGULATORY"/>
    <property type="match status" value="2"/>
</dbReference>
<comment type="subunit">
    <text evidence="9">At low DSF concentrations, interacts with RpfF.</text>
</comment>
<evidence type="ECO:0000256" key="2">
    <source>
        <dbReference type="ARBA" id="ARBA00012438"/>
    </source>
</evidence>
<dbReference type="Pfam" id="PF00072">
    <property type="entry name" value="Response_reg"/>
    <property type="match status" value="2"/>
</dbReference>
<organism evidence="15 16">
    <name type="scientific">Oceanidesulfovibrio marinus</name>
    <dbReference type="NCBI Taxonomy" id="370038"/>
    <lineage>
        <taxon>Bacteria</taxon>
        <taxon>Pseudomonadati</taxon>
        <taxon>Thermodesulfobacteriota</taxon>
        <taxon>Desulfovibrionia</taxon>
        <taxon>Desulfovibrionales</taxon>
        <taxon>Desulfovibrionaceae</taxon>
        <taxon>Oceanidesulfovibrio</taxon>
    </lineage>
</organism>
<dbReference type="Gene3D" id="3.40.50.2300">
    <property type="match status" value="2"/>
</dbReference>
<keyword evidence="17" id="KW-1185">Reference proteome</keyword>
<keyword evidence="7" id="KW-0067">ATP-binding</keyword>
<dbReference type="SUPFAM" id="SSF52172">
    <property type="entry name" value="CheY-like"/>
    <property type="match status" value="2"/>
</dbReference>
<proteinExistence type="predicted"/>
<evidence type="ECO:0000256" key="6">
    <source>
        <dbReference type="ARBA" id="ARBA00022777"/>
    </source>
</evidence>
<evidence type="ECO:0000256" key="1">
    <source>
        <dbReference type="ARBA" id="ARBA00000085"/>
    </source>
</evidence>
<evidence type="ECO:0000313" key="16">
    <source>
        <dbReference type="Proteomes" id="UP000434052"/>
    </source>
</evidence>
<dbReference type="PANTHER" id="PTHR45339">
    <property type="entry name" value="HYBRID SIGNAL TRANSDUCTION HISTIDINE KINASE J"/>
    <property type="match status" value="1"/>
</dbReference>
<sequence length="539" mass="58971">MVKDAPMNDVKIMVVDDERIVALDIRRTLERLGYSVPAVCSSGEEAVRTTGEVRPDLVLMDIRLHGDMDGVQAADEIYRQYSIPVIFLTAYSDEETLQRAKRSEPFGYLIKPFAERELNSTIEIALYKFHSESKLRSAVQTAENANLTKSAFLANMSHEIRTPMNGIIGMSDLALDTDLDDEQRDYITTIKQSAETLLGIINDILDFSKIEAGKLHLLDVEFEIKEIMDRSVKAISTMARKKGLAVNTRVHPNIPATLRGDPVRLGQVLSNLLSNAVKFTETGSVAVEANLVAIPPGRRDASGRNDALKLIFSVRDTGIGIEPDQQDKVFESYLQAASTRSYGGTGLGLAISRQLVQMMDGALWLRSRVGYGTTFFFTVSLSPALPQTAEAVNGSEVDCAKTCTARVLVADDNPVSLTLACRLLTNAGHVAASVSNGAEALDRLTREPFDLLITNIDMPVMDGQELLRTIRAGKADSLPADFPVIAMTAHALKGDKERFLNAGMDGYVPKPLQKRALLNEVEDILASRSEARSTQAKRG</sequence>
<dbReference type="SUPFAM" id="SSF55874">
    <property type="entry name" value="ATPase domain of HSP90 chaperone/DNA topoisomerase II/histidine kinase"/>
    <property type="match status" value="1"/>
</dbReference>
<evidence type="ECO:0000256" key="8">
    <source>
        <dbReference type="ARBA" id="ARBA00023012"/>
    </source>
</evidence>
<accession>A0A6P1ZCD9</accession>
<dbReference type="InterPro" id="IPR011006">
    <property type="entry name" value="CheY-like_superfamily"/>
</dbReference>
<dbReference type="GO" id="GO:0005524">
    <property type="term" value="F:ATP binding"/>
    <property type="evidence" value="ECO:0007669"/>
    <property type="project" value="UniProtKB-KW"/>
</dbReference>
<reference evidence="14 17" key="2">
    <citation type="submission" date="2019-04" db="EMBL/GenBank/DDBJ databases">
        <title>Isolation and culture of sulfate reducing bacteria from the cold seep of the South China Sea.</title>
        <authorList>
            <person name="Sun C."/>
            <person name="Liu R."/>
        </authorList>
    </citation>
    <scope>NUCLEOTIDE SEQUENCE [LARGE SCALE GENOMIC DNA]</scope>
    <source>
        <strain evidence="14 17">CS1</strain>
    </source>
</reference>
<dbReference type="Pfam" id="PF00512">
    <property type="entry name" value="HisKA"/>
    <property type="match status" value="1"/>
</dbReference>
<feature type="domain" description="Response regulatory" evidence="13">
    <location>
        <begin position="11"/>
        <end position="126"/>
    </location>
</feature>
<dbReference type="EC" id="2.7.13.3" evidence="2"/>
<dbReference type="InterPro" id="IPR004358">
    <property type="entry name" value="Sig_transdc_His_kin-like_C"/>
</dbReference>
<keyword evidence="8" id="KW-0902">Two-component regulatory system</keyword>
<protein>
    <recommendedName>
        <fullName evidence="10">Sensory/regulatory protein RpfC</fullName>
        <ecNumber evidence="2">2.7.13.3</ecNumber>
    </recommendedName>
</protein>
<reference evidence="15 16" key="1">
    <citation type="submission" date="2018-06" db="EMBL/GenBank/DDBJ databases">
        <title>Complete genome of Desulfovibrio marinus P48SEP.</title>
        <authorList>
            <person name="Crispim J.S."/>
            <person name="Vidigal P.M.P."/>
            <person name="Silva L.C.F."/>
            <person name="Araujo L.C."/>
            <person name="Laguardia C.N."/>
            <person name="Dias R.S."/>
            <person name="Sousa M.P."/>
            <person name="Paula S.O."/>
            <person name="Silva C."/>
        </authorList>
    </citation>
    <scope>NUCLEOTIDE SEQUENCE [LARGE SCALE GENOMIC DNA]</scope>
    <source>
        <strain evidence="15 16">P48SEP</strain>
    </source>
</reference>
<evidence type="ECO:0000313" key="15">
    <source>
        <dbReference type="EMBL" id="TVM30690.1"/>
    </source>
</evidence>
<dbReference type="Gene3D" id="1.10.287.130">
    <property type="match status" value="1"/>
</dbReference>
<keyword evidence="3 11" id="KW-0597">Phosphoprotein</keyword>
<dbReference type="FunFam" id="3.30.565.10:FF:000010">
    <property type="entry name" value="Sensor histidine kinase RcsC"/>
    <property type="match status" value="1"/>
</dbReference>
<dbReference type="OrthoDB" id="5291616at2"/>
<evidence type="ECO:0000256" key="11">
    <source>
        <dbReference type="PROSITE-ProRule" id="PRU00169"/>
    </source>
</evidence>
<evidence type="ECO:0000256" key="10">
    <source>
        <dbReference type="ARBA" id="ARBA00068150"/>
    </source>
</evidence>
<comment type="caution">
    <text evidence="11">Lacks conserved residue(s) required for the propagation of feature annotation.</text>
</comment>
<dbReference type="InterPro" id="IPR003661">
    <property type="entry name" value="HisK_dim/P_dom"/>
</dbReference>
<evidence type="ECO:0000256" key="9">
    <source>
        <dbReference type="ARBA" id="ARBA00064003"/>
    </source>
</evidence>
<dbReference type="SMART" id="SM00387">
    <property type="entry name" value="HATPase_c"/>
    <property type="match status" value="1"/>
</dbReference>
<evidence type="ECO:0000256" key="4">
    <source>
        <dbReference type="ARBA" id="ARBA00022679"/>
    </source>
</evidence>
<dbReference type="CDD" id="cd00082">
    <property type="entry name" value="HisKA"/>
    <property type="match status" value="1"/>
</dbReference>
<dbReference type="Pfam" id="PF02518">
    <property type="entry name" value="HATPase_c"/>
    <property type="match status" value="1"/>
</dbReference>
<evidence type="ECO:0000313" key="17">
    <source>
        <dbReference type="Proteomes" id="UP000503251"/>
    </source>
</evidence>
<feature type="modified residue" description="4-aspartylphosphate" evidence="11">
    <location>
        <position position="61"/>
    </location>
</feature>
<dbReference type="Proteomes" id="UP000434052">
    <property type="component" value="Unassembled WGS sequence"/>
</dbReference>
<comment type="catalytic activity">
    <reaction evidence="1">
        <text>ATP + protein L-histidine = ADP + protein N-phospho-L-histidine.</text>
        <dbReference type="EC" id="2.7.13.3"/>
    </reaction>
</comment>
<dbReference type="PROSITE" id="PS50109">
    <property type="entry name" value="HIS_KIN"/>
    <property type="match status" value="1"/>
</dbReference>
<dbReference type="CDD" id="cd17546">
    <property type="entry name" value="REC_hyHK_CKI1_RcsC-like"/>
    <property type="match status" value="1"/>
</dbReference>
<dbReference type="SMART" id="SM00388">
    <property type="entry name" value="HisKA"/>
    <property type="match status" value="1"/>
</dbReference>
<evidence type="ECO:0000259" key="12">
    <source>
        <dbReference type="PROSITE" id="PS50109"/>
    </source>
</evidence>
<evidence type="ECO:0000256" key="3">
    <source>
        <dbReference type="ARBA" id="ARBA00022553"/>
    </source>
</evidence>